<proteinExistence type="predicted"/>
<dbReference type="SUPFAM" id="SSF53335">
    <property type="entry name" value="S-adenosyl-L-methionine-dependent methyltransferases"/>
    <property type="match status" value="1"/>
</dbReference>
<keyword evidence="5" id="KW-0689">Ribosomal protein</keyword>
<dbReference type="Proteomes" id="UP000070620">
    <property type="component" value="Unassembled WGS sequence"/>
</dbReference>
<feature type="domain" description="Methyltransferase small" evidence="4">
    <location>
        <begin position="54"/>
        <end position="154"/>
    </location>
</feature>
<dbReference type="AlphaFoldDB" id="A0A136PLQ8"/>
<dbReference type="GO" id="GO:0008276">
    <property type="term" value="F:protein methyltransferase activity"/>
    <property type="evidence" value="ECO:0007669"/>
    <property type="project" value="TreeGrafter"/>
</dbReference>
<dbReference type="CDD" id="cd02440">
    <property type="entry name" value="AdoMet_MTases"/>
    <property type="match status" value="1"/>
</dbReference>
<dbReference type="Gene3D" id="3.40.50.150">
    <property type="entry name" value="Vaccinia Virus protein VP39"/>
    <property type="match status" value="1"/>
</dbReference>
<protein>
    <submittedName>
        <fullName evidence="5">Ribosomal protein L11 methyltransferase</fullName>
    </submittedName>
</protein>
<keyword evidence="6" id="KW-1185">Reference proteome</keyword>
<dbReference type="InterPro" id="IPR029063">
    <property type="entry name" value="SAM-dependent_MTases_sf"/>
</dbReference>
<sequence length="256" mass="27783">MTKSEPRGRIMDRTFADDVGDWLVAQADSLIKVGGTKQLMGSTWSVLPEVWPPDPATEVFTSALPLGPGTRFLEIGCGAGVTSVVAAMRGCERVVATDINPAAVANTELNAKAHDVGPKVEALTSDLFHELGPEDVFDLIVSNPPLVRAREDRVYDRPIEHSVFDPGYALHQRFFHEVKPHLAAGGHVFMNTSDTMGDPYSIVALAVRMGFSARKHHSNRIEIPGTLIGWTPAIAAAADERGMIHIDSSIYEFTLL</sequence>
<dbReference type="PANTHER" id="PTHR45875">
    <property type="entry name" value="METHYLTRANSFERASE N6AMT1"/>
    <property type="match status" value="1"/>
</dbReference>
<evidence type="ECO:0000259" key="4">
    <source>
        <dbReference type="Pfam" id="PF05175"/>
    </source>
</evidence>
<evidence type="ECO:0000256" key="3">
    <source>
        <dbReference type="ARBA" id="ARBA00022691"/>
    </source>
</evidence>
<gene>
    <name evidence="5" type="ORF">AWW66_24810</name>
</gene>
<evidence type="ECO:0000256" key="2">
    <source>
        <dbReference type="ARBA" id="ARBA00022679"/>
    </source>
</evidence>
<reference evidence="5 6" key="1">
    <citation type="submission" date="2016-01" db="EMBL/GenBank/DDBJ databases">
        <title>Whole genome sequence and analysis of Micromonospora rosaria DSM 803, which can produce antibacterial substance rosamicin.</title>
        <authorList>
            <person name="Yang H."/>
            <person name="He X."/>
            <person name="Zhu D."/>
        </authorList>
    </citation>
    <scope>NUCLEOTIDE SEQUENCE [LARGE SCALE GENOMIC DNA]</scope>
    <source>
        <strain evidence="5 6">DSM 803</strain>
    </source>
</reference>
<evidence type="ECO:0000313" key="5">
    <source>
        <dbReference type="EMBL" id="KXK59334.1"/>
    </source>
</evidence>
<dbReference type="PANTHER" id="PTHR45875:SF1">
    <property type="entry name" value="METHYLTRANSFERASE N6AMT1"/>
    <property type="match status" value="1"/>
</dbReference>
<dbReference type="Pfam" id="PF05175">
    <property type="entry name" value="MTS"/>
    <property type="match status" value="1"/>
</dbReference>
<keyword evidence="1 5" id="KW-0489">Methyltransferase</keyword>
<organism evidence="5 6">
    <name type="scientific">Micromonospora rosaria</name>
    <dbReference type="NCBI Taxonomy" id="47874"/>
    <lineage>
        <taxon>Bacteria</taxon>
        <taxon>Bacillati</taxon>
        <taxon>Actinomycetota</taxon>
        <taxon>Actinomycetes</taxon>
        <taxon>Micromonosporales</taxon>
        <taxon>Micromonosporaceae</taxon>
        <taxon>Micromonospora</taxon>
    </lineage>
</organism>
<dbReference type="GO" id="GO:0032259">
    <property type="term" value="P:methylation"/>
    <property type="evidence" value="ECO:0007669"/>
    <property type="project" value="UniProtKB-KW"/>
</dbReference>
<keyword evidence="5" id="KW-0687">Ribonucleoprotein</keyword>
<evidence type="ECO:0000313" key="6">
    <source>
        <dbReference type="Proteomes" id="UP000070620"/>
    </source>
</evidence>
<dbReference type="GO" id="GO:0005840">
    <property type="term" value="C:ribosome"/>
    <property type="evidence" value="ECO:0007669"/>
    <property type="project" value="UniProtKB-KW"/>
</dbReference>
<dbReference type="InterPro" id="IPR052190">
    <property type="entry name" value="Euk-Arch_PrmC-MTase"/>
</dbReference>
<accession>A0A136PLQ8</accession>
<dbReference type="GO" id="GO:0008757">
    <property type="term" value="F:S-adenosylmethionine-dependent methyltransferase activity"/>
    <property type="evidence" value="ECO:0007669"/>
    <property type="project" value="TreeGrafter"/>
</dbReference>
<dbReference type="GO" id="GO:0035657">
    <property type="term" value="C:eRF1 methyltransferase complex"/>
    <property type="evidence" value="ECO:0007669"/>
    <property type="project" value="TreeGrafter"/>
</dbReference>
<dbReference type="OrthoDB" id="267914at2"/>
<comment type="caution">
    <text evidence="5">The sequence shown here is derived from an EMBL/GenBank/DDBJ whole genome shotgun (WGS) entry which is preliminary data.</text>
</comment>
<name>A0A136PLQ8_9ACTN</name>
<dbReference type="EMBL" id="LRQV01000119">
    <property type="protein sequence ID" value="KXK59334.1"/>
    <property type="molecule type" value="Genomic_DNA"/>
</dbReference>
<evidence type="ECO:0000256" key="1">
    <source>
        <dbReference type="ARBA" id="ARBA00022603"/>
    </source>
</evidence>
<keyword evidence="3" id="KW-0949">S-adenosyl-L-methionine</keyword>
<keyword evidence="2 5" id="KW-0808">Transferase</keyword>
<dbReference type="InterPro" id="IPR007848">
    <property type="entry name" value="Small_mtfrase_dom"/>
</dbReference>